<feature type="coiled-coil region" evidence="1">
    <location>
        <begin position="329"/>
        <end position="363"/>
    </location>
</feature>
<feature type="transmembrane region" description="Helical" evidence="2">
    <location>
        <begin position="6"/>
        <end position="25"/>
    </location>
</feature>
<dbReference type="GO" id="GO:0052621">
    <property type="term" value="F:diguanylate cyclase activity"/>
    <property type="evidence" value="ECO:0007669"/>
    <property type="project" value="TreeGrafter"/>
</dbReference>
<dbReference type="NCBIfam" id="TIGR00254">
    <property type="entry name" value="GGDEF"/>
    <property type="match status" value="1"/>
</dbReference>
<keyword evidence="5" id="KW-1185">Reference proteome</keyword>
<dbReference type="InterPro" id="IPR035965">
    <property type="entry name" value="PAS-like_dom_sf"/>
</dbReference>
<evidence type="ECO:0000313" key="5">
    <source>
        <dbReference type="Proteomes" id="UP000619788"/>
    </source>
</evidence>
<dbReference type="Pfam" id="PF00990">
    <property type="entry name" value="GGDEF"/>
    <property type="match status" value="1"/>
</dbReference>
<proteinExistence type="predicted"/>
<dbReference type="SMART" id="SM00267">
    <property type="entry name" value="GGDEF"/>
    <property type="match status" value="1"/>
</dbReference>
<dbReference type="SUPFAM" id="SSF55073">
    <property type="entry name" value="Nucleotide cyclase"/>
    <property type="match status" value="1"/>
</dbReference>
<protein>
    <submittedName>
        <fullName evidence="4">GGDEF domain-containing protein</fullName>
    </submittedName>
</protein>
<dbReference type="InterPro" id="IPR050469">
    <property type="entry name" value="Diguanylate_Cyclase"/>
</dbReference>
<dbReference type="GO" id="GO:0043709">
    <property type="term" value="P:cell adhesion involved in single-species biofilm formation"/>
    <property type="evidence" value="ECO:0007669"/>
    <property type="project" value="TreeGrafter"/>
</dbReference>
<name>A0A8J3SET2_9ACTN</name>
<reference evidence="4 5" key="1">
    <citation type="submission" date="2021-01" db="EMBL/GenBank/DDBJ databases">
        <title>Whole genome shotgun sequence of Planobispora siamensis NBRC 107568.</title>
        <authorList>
            <person name="Komaki H."/>
            <person name="Tamura T."/>
        </authorList>
    </citation>
    <scope>NUCLEOTIDE SEQUENCE [LARGE SCALE GENOMIC DNA]</scope>
    <source>
        <strain evidence="4 5">NBRC 107568</strain>
    </source>
</reference>
<evidence type="ECO:0000256" key="2">
    <source>
        <dbReference type="SAM" id="Phobius"/>
    </source>
</evidence>
<dbReference type="InterPro" id="IPR000160">
    <property type="entry name" value="GGDEF_dom"/>
</dbReference>
<dbReference type="PROSITE" id="PS50887">
    <property type="entry name" value="GGDEF"/>
    <property type="match status" value="1"/>
</dbReference>
<dbReference type="RefSeq" id="WP_204065107.1">
    <property type="nucleotide sequence ID" value="NZ_BOOJ01000030.1"/>
</dbReference>
<dbReference type="InterPro" id="IPR043128">
    <property type="entry name" value="Rev_trsase/Diguanyl_cyclase"/>
</dbReference>
<keyword evidence="2" id="KW-0472">Membrane</keyword>
<comment type="caution">
    <text evidence="4">The sequence shown here is derived from an EMBL/GenBank/DDBJ whole genome shotgun (WGS) entry which is preliminary data.</text>
</comment>
<keyword evidence="1" id="KW-0175">Coiled coil</keyword>
<accession>A0A8J3SET2</accession>
<feature type="transmembrane region" description="Helical" evidence="2">
    <location>
        <begin position="140"/>
        <end position="160"/>
    </location>
</feature>
<gene>
    <name evidence="4" type="ORF">Psi01_35330</name>
</gene>
<dbReference type="PANTHER" id="PTHR45138:SF9">
    <property type="entry name" value="DIGUANYLATE CYCLASE DGCM-RELATED"/>
    <property type="match status" value="1"/>
</dbReference>
<dbReference type="EMBL" id="BOOJ01000030">
    <property type="protein sequence ID" value="GIH92903.1"/>
    <property type="molecule type" value="Genomic_DNA"/>
</dbReference>
<feature type="transmembrane region" description="Helical" evidence="2">
    <location>
        <begin position="64"/>
        <end position="88"/>
    </location>
</feature>
<organism evidence="4 5">
    <name type="scientific">Planobispora siamensis</name>
    <dbReference type="NCBI Taxonomy" id="936338"/>
    <lineage>
        <taxon>Bacteria</taxon>
        <taxon>Bacillati</taxon>
        <taxon>Actinomycetota</taxon>
        <taxon>Actinomycetes</taxon>
        <taxon>Streptosporangiales</taxon>
        <taxon>Streptosporangiaceae</taxon>
        <taxon>Planobispora</taxon>
    </lineage>
</organism>
<dbReference type="GO" id="GO:1902201">
    <property type="term" value="P:negative regulation of bacterial-type flagellum-dependent cell motility"/>
    <property type="evidence" value="ECO:0007669"/>
    <property type="project" value="TreeGrafter"/>
</dbReference>
<dbReference type="Proteomes" id="UP000619788">
    <property type="component" value="Unassembled WGS sequence"/>
</dbReference>
<dbReference type="InterPro" id="IPR029787">
    <property type="entry name" value="Nucleotide_cyclase"/>
</dbReference>
<dbReference type="FunFam" id="3.30.70.270:FF:000001">
    <property type="entry name" value="Diguanylate cyclase domain protein"/>
    <property type="match status" value="1"/>
</dbReference>
<evidence type="ECO:0000313" key="4">
    <source>
        <dbReference type="EMBL" id="GIH92903.1"/>
    </source>
</evidence>
<dbReference type="AlphaFoldDB" id="A0A8J3SET2"/>
<dbReference type="PANTHER" id="PTHR45138">
    <property type="entry name" value="REGULATORY COMPONENTS OF SENSORY TRANSDUCTION SYSTEM"/>
    <property type="match status" value="1"/>
</dbReference>
<feature type="transmembrane region" description="Helical" evidence="2">
    <location>
        <begin position="100"/>
        <end position="120"/>
    </location>
</feature>
<keyword evidence="2" id="KW-0812">Transmembrane</keyword>
<dbReference type="Gene3D" id="3.30.450.20">
    <property type="entry name" value="PAS domain"/>
    <property type="match status" value="1"/>
</dbReference>
<dbReference type="CDD" id="cd01949">
    <property type="entry name" value="GGDEF"/>
    <property type="match status" value="1"/>
</dbReference>
<evidence type="ECO:0000256" key="1">
    <source>
        <dbReference type="SAM" id="Coils"/>
    </source>
</evidence>
<dbReference type="InterPro" id="IPR031621">
    <property type="entry name" value="HisKA_7TM"/>
</dbReference>
<dbReference type="Pfam" id="PF16927">
    <property type="entry name" value="HisKA_7TM"/>
    <property type="match status" value="1"/>
</dbReference>
<dbReference type="SUPFAM" id="SSF55785">
    <property type="entry name" value="PYP-like sensor domain (PAS domain)"/>
    <property type="match status" value="1"/>
</dbReference>
<evidence type="ECO:0000259" key="3">
    <source>
        <dbReference type="PROSITE" id="PS50887"/>
    </source>
</evidence>
<feature type="domain" description="GGDEF" evidence="3">
    <location>
        <begin position="394"/>
        <end position="526"/>
    </location>
</feature>
<dbReference type="GO" id="GO:0005886">
    <property type="term" value="C:plasma membrane"/>
    <property type="evidence" value="ECO:0007669"/>
    <property type="project" value="TreeGrafter"/>
</dbReference>
<feature type="transmembrane region" description="Helical" evidence="2">
    <location>
        <begin position="37"/>
        <end position="58"/>
    </location>
</feature>
<feature type="transmembrane region" description="Helical" evidence="2">
    <location>
        <begin position="172"/>
        <end position="194"/>
    </location>
</feature>
<sequence>MRETVLALLFVLSALVAAWVAGVAWRRRSTTTATGILAVLASAIALWCLSGGLMAVSGDTGAPLVLWVLLFVGICVVPPGFLLLSWALTDRGWRPSRRTVLLLTVEPVITVGAVATDPWLHGFLAPGAAPLDPAGITPISLAHVAYSYLLLAAAAARIMYSWVRGPHHQRMLYGLTLLAALPPTIGNVLNVTGVVRDVDLSPLGFCVTLTVTYWLFVRRSLYELVPVARQDVFEMINDMVVTLDGSARILDLNPAADRLVRRLMPDLPARLTGLPMNEVLCDVDLSEGTHTDRIYADYKGSGVDLNVRVSTLGDGRGGHVGWAVVARDITALNRQRVELEAANARLRDQLHTIEALRADLAEQAVRDTLTGLYNRRHLVECMLRETERAGREGSPLSLALLDIDHFKQINDRYGHLAGDQVLVRLAELLAAEFRRDEVVTRHGGEEFVILFPGVSGEQALARTEALRGRVEAESVRAGEHVLSITLSAGVSSYVSGMSCDDLLSAADRALYAAKRAGRNRVEPARGPGPSGVAA</sequence>
<dbReference type="Gene3D" id="3.30.70.270">
    <property type="match status" value="1"/>
</dbReference>
<keyword evidence="2" id="KW-1133">Transmembrane helix</keyword>